<evidence type="ECO:0000313" key="2">
    <source>
        <dbReference type="Proteomes" id="UP000007032"/>
    </source>
</evidence>
<name>C5ZZD2_9HELI</name>
<dbReference type="Gene3D" id="3.40.50.12580">
    <property type="match status" value="1"/>
</dbReference>
<sequence>MKVLYAPSKREFSDDLHNNVACSFDVMVLETLLENNDLEVFYLPHAQSSKKVLEAIKSIFGDSIRWVKKLPKNIDVLVSDTSNRVFEHALSTHNPSILCLFGFNGIQYPPNDKYYSMVENFSYGVSSVRELREVFLKYDAIKQAKKEKIQEFFNGVLL</sequence>
<dbReference type="AlphaFoldDB" id="C5ZZD2"/>
<dbReference type="InterPro" id="IPR043148">
    <property type="entry name" value="TagF_C"/>
</dbReference>
<accession>C5ZZD2</accession>
<protein>
    <submittedName>
        <fullName evidence="1">Uncharacterized protein</fullName>
    </submittedName>
</protein>
<organism evidence="1 2">
    <name type="scientific">Helicobacter canadensis MIT 98-5491</name>
    <dbReference type="NCBI Taxonomy" id="537970"/>
    <lineage>
        <taxon>Bacteria</taxon>
        <taxon>Pseudomonadati</taxon>
        <taxon>Campylobacterota</taxon>
        <taxon>Epsilonproteobacteria</taxon>
        <taxon>Campylobacterales</taxon>
        <taxon>Helicobacteraceae</taxon>
        <taxon>Helicobacter</taxon>
    </lineage>
</organism>
<gene>
    <name evidence="1" type="ORF">HCAN_0676</name>
</gene>
<dbReference type="Proteomes" id="UP000007032">
    <property type="component" value="Chromosome"/>
</dbReference>
<dbReference type="STRING" id="537970.HCAN_0676"/>
<keyword evidence="2" id="KW-1185">Reference proteome</keyword>
<proteinExistence type="predicted"/>
<evidence type="ECO:0000313" key="1">
    <source>
        <dbReference type="EMBL" id="EES89390.1"/>
    </source>
</evidence>
<dbReference type="EMBL" id="CM000776">
    <property type="protein sequence ID" value="EES89390.1"/>
    <property type="molecule type" value="Genomic_DNA"/>
</dbReference>
<dbReference type="HOGENOM" id="CLU_1666982_0_0_7"/>
<reference evidence="1 2" key="1">
    <citation type="journal article" date="2009" name="J. Bacteriol.">
        <title>Genome sequence of the emerging pathogen Helicobacter canadensis.</title>
        <authorList>
            <person name="Loman N.J."/>
            <person name="Snyder L.A."/>
            <person name="Linton J.D."/>
            <person name="Langdon R."/>
            <person name="Lawson A.J."/>
            <person name="Weinstock G.M."/>
            <person name="Wren B.W."/>
            <person name="Pallen M.J."/>
        </authorList>
    </citation>
    <scope>NUCLEOTIDE SEQUENCE [LARGE SCALE GENOMIC DNA]</scope>
    <source>
        <strain evidence="1 2">MIT 98-5491</strain>
    </source>
</reference>